<proteinExistence type="predicted"/>
<name>A0A2U1AUF0_9BACT</name>
<dbReference type="EMBL" id="QEKH01000018">
    <property type="protein sequence ID" value="PVY40056.1"/>
    <property type="molecule type" value="Genomic_DNA"/>
</dbReference>
<sequence>MKKRLRKKLHRGEFQELGFFLKVKYAEMPDEEFDRFTDCVIDKIGSLGLECGGRFDVNELELFVTTGLVNTDEAGKRQAVLDFMNSLPGVTSVEGSDFADAWYDTKKA</sequence>
<dbReference type="PANTHER" id="PTHR38778:SF1">
    <property type="entry name" value="CYTOPLASMIC PROTEIN"/>
    <property type="match status" value="1"/>
</dbReference>
<accession>A0A2U1AUF0</accession>
<gene>
    <name evidence="1" type="ORF">C8D82_11855</name>
</gene>
<dbReference type="GeneID" id="78295770"/>
<reference evidence="1 2" key="1">
    <citation type="submission" date="2018-04" db="EMBL/GenBank/DDBJ databases">
        <title>Genomic Encyclopedia of Type Strains, Phase IV (KMG-IV): sequencing the most valuable type-strain genomes for metagenomic binning, comparative biology and taxonomic classification.</title>
        <authorList>
            <person name="Goeker M."/>
        </authorList>
    </citation>
    <scope>NUCLEOTIDE SEQUENCE [LARGE SCALE GENOMIC DNA]</scope>
    <source>
        <strain evidence="1 2">DSM 14823</strain>
    </source>
</reference>
<organism evidence="1 2">
    <name type="scientific">Victivallis vadensis</name>
    <dbReference type="NCBI Taxonomy" id="172901"/>
    <lineage>
        <taxon>Bacteria</taxon>
        <taxon>Pseudomonadati</taxon>
        <taxon>Lentisphaerota</taxon>
        <taxon>Lentisphaeria</taxon>
        <taxon>Victivallales</taxon>
        <taxon>Victivallaceae</taxon>
        <taxon>Victivallis</taxon>
    </lineage>
</organism>
<dbReference type="Proteomes" id="UP000245959">
    <property type="component" value="Unassembled WGS sequence"/>
</dbReference>
<evidence type="ECO:0000313" key="1">
    <source>
        <dbReference type="EMBL" id="PVY40056.1"/>
    </source>
</evidence>
<dbReference type="OrthoDB" id="1094220at2"/>
<dbReference type="RefSeq" id="WP_116884476.1">
    <property type="nucleotide sequence ID" value="NZ_CABMMC010000095.1"/>
</dbReference>
<comment type="caution">
    <text evidence="1">The sequence shown here is derived from an EMBL/GenBank/DDBJ whole genome shotgun (WGS) entry which is preliminary data.</text>
</comment>
<evidence type="ECO:0000313" key="2">
    <source>
        <dbReference type="Proteomes" id="UP000245959"/>
    </source>
</evidence>
<dbReference type="Pfam" id="PF04320">
    <property type="entry name" value="YggL_50S_bp"/>
    <property type="match status" value="1"/>
</dbReference>
<dbReference type="GO" id="GO:0005829">
    <property type="term" value="C:cytosol"/>
    <property type="evidence" value="ECO:0007669"/>
    <property type="project" value="TreeGrafter"/>
</dbReference>
<evidence type="ECO:0008006" key="3">
    <source>
        <dbReference type="Google" id="ProtNLM"/>
    </source>
</evidence>
<dbReference type="AlphaFoldDB" id="A0A2U1AUF0"/>
<protein>
    <recommendedName>
        <fullName evidence="3">DUF469 family protein</fullName>
    </recommendedName>
</protein>
<dbReference type="InterPro" id="IPR007416">
    <property type="entry name" value="YggL_50S_bp"/>
</dbReference>
<keyword evidence="2" id="KW-1185">Reference proteome</keyword>
<dbReference type="PANTHER" id="PTHR38778">
    <property type="entry name" value="CYTOPLASMIC PROTEIN-RELATED"/>
    <property type="match status" value="1"/>
</dbReference>